<keyword evidence="3" id="KW-1185">Reference proteome</keyword>
<feature type="domain" description="NAD(P)-binding" evidence="1">
    <location>
        <begin position="6"/>
        <end position="174"/>
    </location>
</feature>
<dbReference type="Pfam" id="PF13460">
    <property type="entry name" value="NAD_binding_10"/>
    <property type="match status" value="1"/>
</dbReference>
<dbReference type="InterPro" id="IPR051604">
    <property type="entry name" value="Ergot_Alk_Oxidoreductase"/>
</dbReference>
<dbReference type="PANTHER" id="PTHR43162:SF1">
    <property type="entry name" value="PRESTALK A DIFFERENTIATION PROTEIN A"/>
    <property type="match status" value="1"/>
</dbReference>
<comment type="caution">
    <text evidence="2">The sequence shown here is derived from an EMBL/GenBank/DDBJ whole genome shotgun (WGS) entry which is preliminary data.</text>
</comment>
<dbReference type="Gene3D" id="3.40.50.720">
    <property type="entry name" value="NAD(P)-binding Rossmann-like Domain"/>
    <property type="match status" value="1"/>
</dbReference>
<reference evidence="3" key="1">
    <citation type="journal article" date="2019" name="Int. J. Syst. Evol. Microbiol.">
        <title>The Global Catalogue of Microorganisms (GCM) 10K type strain sequencing project: providing services to taxonomists for standard genome sequencing and annotation.</title>
        <authorList>
            <consortium name="The Broad Institute Genomics Platform"/>
            <consortium name="The Broad Institute Genome Sequencing Center for Infectious Disease"/>
            <person name="Wu L."/>
            <person name="Ma J."/>
        </authorList>
    </citation>
    <scope>NUCLEOTIDE SEQUENCE [LARGE SCALE GENOMIC DNA]</scope>
    <source>
        <strain evidence="3">CCUG 53903</strain>
    </source>
</reference>
<dbReference type="EMBL" id="JBHSPA010000027">
    <property type="protein sequence ID" value="MFC5826962.1"/>
    <property type="molecule type" value="Genomic_DNA"/>
</dbReference>
<dbReference type="SUPFAM" id="SSF51735">
    <property type="entry name" value="NAD(P)-binding Rossmann-fold domains"/>
    <property type="match status" value="1"/>
</dbReference>
<accession>A0ABW1CNM3</accession>
<evidence type="ECO:0000313" key="2">
    <source>
        <dbReference type="EMBL" id="MFC5826962.1"/>
    </source>
</evidence>
<name>A0ABW1CNM3_9ACTN</name>
<protein>
    <submittedName>
        <fullName evidence="2">SDR family oxidoreductase</fullName>
    </submittedName>
</protein>
<dbReference type="InterPro" id="IPR016040">
    <property type="entry name" value="NAD(P)-bd_dom"/>
</dbReference>
<dbReference type="Gene3D" id="3.90.25.10">
    <property type="entry name" value="UDP-galactose 4-epimerase, domain 1"/>
    <property type="match status" value="1"/>
</dbReference>
<gene>
    <name evidence="2" type="ORF">ACFPZ3_24075</name>
</gene>
<sequence length="291" mass="31463">MILVTGATGNVGRQVVHQLTEVGHPVRALTRNPATAGLPEAAQVVKGDLESIGQCLEGVESVFLIWPFHTADAAPAVVAAIARHARRVVLLSSGAVRDQPDSAVGLSHNEVEQWVEQSGLSWTMLWPSTFAANALWWADRIRAGNVVHGAFGAVPMAMLHERDLAAVAVRALTSDGHDGMRYTLTGPQVLTQVEQVRILGEAIGRPLRWQELSREAERRRLLADDTFPDSFVDPLLDGYAHMLDSPPPVVTTTVSDITGHPARTFAQWATDHAAAFSQGPATEVRRDTSWG</sequence>
<proteinExistence type="predicted"/>
<dbReference type="PANTHER" id="PTHR43162">
    <property type="match status" value="1"/>
</dbReference>
<organism evidence="2 3">
    <name type="scientific">Nonomuraea insulae</name>
    <dbReference type="NCBI Taxonomy" id="1616787"/>
    <lineage>
        <taxon>Bacteria</taxon>
        <taxon>Bacillati</taxon>
        <taxon>Actinomycetota</taxon>
        <taxon>Actinomycetes</taxon>
        <taxon>Streptosporangiales</taxon>
        <taxon>Streptosporangiaceae</taxon>
        <taxon>Nonomuraea</taxon>
    </lineage>
</organism>
<dbReference type="RefSeq" id="WP_379516467.1">
    <property type="nucleotide sequence ID" value="NZ_JBHSPA010000027.1"/>
</dbReference>
<evidence type="ECO:0000259" key="1">
    <source>
        <dbReference type="Pfam" id="PF13460"/>
    </source>
</evidence>
<dbReference type="InterPro" id="IPR036291">
    <property type="entry name" value="NAD(P)-bd_dom_sf"/>
</dbReference>
<dbReference type="Proteomes" id="UP001596058">
    <property type="component" value="Unassembled WGS sequence"/>
</dbReference>
<evidence type="ECO:0000313" key="3">
    <source>
        <dbReference type="Proteomes" id="UP001596058"/>
    </source>
</evidence>